<sequence length="425" mass="46812">MDEERIKEVVHHSGNFVSDDNGKLKFEGERAEWSCHPDLLSYFGIVASVKELGHMDIKELWYGLGGQSVHPDRLEFLTDDRGAMHMLNIARLNDEVHLYVVHNMMEPEIIEMIDWVGGQVDDEGDVARQVEEVEVEVVRDGQLGTEMVEGEGDTHEGDVEVHTEVGTKMVEGEGDAQDGDGLDHTAVGRKMVEGEDDAHEGEGDGYEGDGEDHSDAGTKRVEGEGEGDGEDHSDGGTKMVEGEGKGDGQDHSDAHEDVEIHHVEEAEVHDVDDFELEDYGEDDDVEDSEGDAHQAETEDEDVDRSEGSLIDVSVHCDIGTFKGNVGEQASSALLESERSTENEFIDDMCKLSDNEWLSEELFSGSDSEDNHVRTKIRFPAFKYLLAIPPRPPTVEVPTAQSVQVTQPPAAHVPISHQTTMPLSDE</sequence>
<feature type="compositionally biased region" description="Polar residues" evidence="1">
    <location>
        <begin position="415"/>
        <end position="425"/>
    </location>
</feature>
<protein>
    <recommendedName>
        <fullName evidence="2">PB1-like domain-containing protein</fullName>
    </recommendedName>
</protein>
<dbReference type="Pfam" id="PF26130">
    <property type="entry name" value="PB1-like"/>
    <property type="match status" value="1"/>
</dbReference>
<feature type="compositionally biased region" description="Basic and acidic residues" evidence="1">
    <location>
        <begin position="211"/>
        <end position="223"/>
    </location>
</feature>
<dbReference type="Gramene" id="KOM41505">
    <property type="protein sequence ID" value="KOM41505"/>
    <property type="gene ID" value="LR48_Vigan04g170300"/>
</dbReference>
<organism evidence="3 4">
    <name type="scientific">Phaseolus angularis</name>
    <name type="common">Azuki bean</name>
    <name type="synonym">Vigna angularis</name>
    <dbReference type="NCBI Taxonomy" id="3914"/>
    <lineage>
        <taxon>Eukaryota</taxon>
        <taxon>Viridiplantae</taxon>
        <taxon>Streptophyta</taxon>
        <taxon>Embryophyta</taxon>
        <taxon>Tracheophyta</taxon>
        <taxon>Spermatophyta</taxon>
        <taxon>Magnoliopsida</taxon>
        <taxon>eudicotyledons</taxon>
        <taxon>Gunneridae</taxon>
        <taxon>Pentapetalae</taxon>
        <taxon>rosids</taxon>
        <taxon>fabids</taxon>
        <taxon>Fabales</taxon>
        <taxon>Fabaceae</taxon>
        <taxon>Papilionoideae</taxon>
        <taxon>50 kb inversion clade</taxon>
        <taxon>NPAAA clade</taxon>
        <taxon>indigoferoid/millettioid clade</taxon>
        <taxon>Phaseoleae</taxon>
        <taxon>Vigna</taxon>
    </lineage>
</organism>
<name>A0A0L9UF45_PHAAN</name>
<feature type="compositionally biased region" description="Acidic residues" evidence="1">
    <location>
        <begin position="194"/>
        <end position="210"/>
    </location>
</feature>
<feature type="compositionally biased region" description="Basic and acidic residues" evidence="1">
    <location>
        <begin position="230"/>
        <end position="253"/>
    </location>
</feature>
<feature type="region of interest" description="Disordered" evidence="1">
    <location>
        <begin position="400"/>
        <end position="425"/>
    </location>
</feature>
<accession>A0A0L9UF45</accession>
<evidence type="ECO:0000259" key="2">
    <source>
        <dbReference type="Pfam" id="PF26130"/>
    </source>
</evidence>
<dbReference type="EMBL" id="CM003374">
    <property type="protein sequence ID" value="KOM41505.1"/>
    <property type="molecule type" value="Genomic_DNA"/>
</dbReference>
<dbReference type="Proteomes" id="UP000053144">
    <property type="component" value="Chromosome 4"/>
</dbReference>
<feature type="region of interest" description="Disordered" evidence="1">
    <location>
        <begin position="280"/>
        <end position="306"/>
    </location>
</feature>
<feature type="compositionally biased region" description="Acidic residues" evidence="1">
    <location>
        <begin position="280"/>
        <end position="289"/>
    </location>
</feature>
<gene>
    <name evidence="3" type="ORF">LR48_Vigan04g170300</name>
</gene>
<proteinExistence type="predicted"/>
<reference evidence="4" key="1">
    <citation type="journal article" date="2015" name="Proc. Natl. Acad. Sci. U.S.A.">
        <title>Genome sequencing of adzuki bean (Vigna angularis) provides insight into high starch and low fat accumulation and domestication.</title>
        <authorList>
            <person name="Yang K."/>
            <person name="Tian Z."/>
            <person name="Chen C."/>
            <person name="Luo L."/>
            <person name="Zhao B."/>
            <person name="Wang Z."/>
            <person name="Yu L."/>
            <person name="Li Y."/>
            <person name="Sun Y."/>
            <person name="Li W."/>
            <person name="Chen Y."/>
            <person name="Li Y."/>
            <person name="Zhang Y."/>
            <person name="Ai D."/>
            <person name="Zhao J."/>
            <person name="Shang C."/>
            <person name="Ma Y."/>
            <person name="Wu B."/>
            <person name="Wang M."/>
            <person name="Gao L."/>
            <person name="Sun D."/>
            <person name="Zhang P."/>
            <person name="Guo F."/>
            <person name="Wang W."/>
            <person name="Li Y."/>
            <person name="Wang J."/>
            <person name="Varshney R.K."/>
            <person name="Wang J."/>
            <person name="Ling H.Q."/>
            <person name="Wan P."/>
        </authorList>
    </citation>
    <scope>NUCLEOTIDE SEQUENCE</scope>
    <source>
        <strain evidence="4">cv. Jingnong 6</strain>
    </source>
</reference>
<feature type="region of interest" description="Disordered" evidence="1">
    <location>
        <begin position="194"/>
        <end position="253"/>
    </location>
</feature>
<dbReference type="InterPro" id="IPR058594">
    <property type="entry name" value="PB1-like_dom_pln"/>
</dbReference>
<evidence type="ECO:0000313" key="3">
    <source>
        <dbReference type="EMBL" id="KOM41505.1"/>
    </source>
</evidence>
<evidence type="ECO:0000256" key="1">
    <source>
        <dbReference type="SAM" id="MobiDB-lite"/>
    </source>
</evidence>
<evidence type="ECO:0000313" key="4">
    <source>
        <dbReference type="Proteomes" id="UP000053144"/>
    </source>
</evidence>
<feature type="domain" description="PB1-like" evidence="2">
    <location>
        <begin position="3"/>
        <end position="102"/>
    </location>
</feature>
<dbReference type="AlphaFoldDB" id="A0A0L9UF45"/>